<dbReference type="KEGG" id="ccjz:ccrud_10850"/>
<reference evidence="1 2" key="1">
    <citation type="submission" date="2016-05" db="EMBL/GenBank/DDBJ databases">
        <title>Complete genome sequence of Corynebacterium crudilactis, a new Corynebacterium species isolated from raw cow's milk.</title>
        <authorList>
            <person name="Christian R."/>
            <person name="Zimmermann J."/>
            <person name="Lipski A."/>
            <person name="Kalinowski J."/>
        </authorList>
    </citation>
    <scope>NUCLEOTIDE SEQUENCE [LARGE SCALE GENOMIC DNA]</scope>
    <source>
        <strain evidence="1 2">JZ16</strain>
    </source>
</reference>
<protein>
    <recommendedName>
        <fullName evidence="3">Cupin 2 conserved barrel domain-containing protein</fullName>
    </recommendedName>
</protein>
<accession>A0A172QVD0</accession>
<dbReference type="Gene3D" id="2.60.120.10">
    <property type="entry name" value="Jelly Rolls"/>
    <property type="match status" value="2"/>
</dbReference>
<proteinExistence type="predicted"/>
<sequence>MTKIVSKEELSSRVITFSDWVPCKAAFIDCKTPGSDQKDNYSFVGPGVSQSSDQFVNVSSAHGFQLGAAGMPNGVSNSLHLHFTAEVFVNFEGEFQLRWGPNGEQGNYISQDGDVITVPTWIFRGFTNIGPDDGILYTALGRDDTGGIIWGPQVLQDAEGYGLHLTRENLLVDTEAGDPIPSSENLIRPLSQAQLESLEVFSEDDFRKRVITREDRVYFDKAFLCSSLPGGRAKLALVIGYGLTENRRQVPPIHEPHSFSAAWIVANSGEGILRHKIEVPQTITIKSGTWKITINDGDDKQVVTLSSRDAISIPEGSWRQFRCISDTEGELFVVSAGDNRVKIDWHEEVINAAHEAGFALDPNDYVAPVSVLEAAGLR</sequence>
<dbReference type="RefSeq" id="WP_066567487.1">
    <property type="nucleotide sequence ID" value="NZ_CP015622.1"/>
</dbReference>
<name>A0A172QVD0_9CORY</name>
<evidence type="ECO:0000313" key="1">
    <source>
        <dbReference type="EMBL" id="ANE04654.1"/>
    </source>
</evidence>
<dbReference type="AlphaFoldDB" id="A0A172QVD0"/>
<evidence type="ECO:0000313" key="2">
    <source>
        <dbReference type="Proteomes" id="UP000076929"/>
    </source>
</evidence>
<evidence type="ECO:0008006" key="3">
    <source>
        <dbReference type="Google" id="ProtNLM"/>
    </source>
</evidence>
<dbReference type="Proteomes" id="UP000076929">
    <property type="component" value="Chromosome"/>
</dbReference>
<dbReference type="EMBL" id="CP015622">
    <property type="protein sequence ID" value="ANE04654.1"/>
    <property type="molecule type" value="Genomic_DNA"/>
</dbReference>
<dbReference type="InterPro" id="IPR011051">
    <property type="entry name" value="RmlC_Cupin_sf"/>
</dbReference>
<dbReference type="InterPro" id="IPR014710">
    <property type="entry name" value="RmlC-like_jellyroll"/>
</dbReference>
<gene>
    <name evidence="1" type="ORF">ccrud_10850</name>
</gene>
<dbReference type="OrthoDB" id="6058at2"/>
<dbReference type="STRING" id="1652495.ccrud_10850"/>
<keyword evidence="2" id="KW-1185">Reference proteome</keyword>
<dbReference type="SUPFAM" id="SSF51182">
    <property type="entry name" value="RmlC-like cupins"/>
    <property type="match status" value="1"/>
</dbReference>
<organism evidence="1 2">
    <name type="scientific">Corynebacterium crudilactis</name>
    <dbReference type="NCBI Taxonomy" id="1652495"/>
    <lineage>
        <taxon>Bacteria</taxon>
        <taxon>Bacillati</taxon>
        <taxon>Actinomycetota</taxon>
        <taxon>Actinomycetes</taxon>
        <taxon>Mycobacteriales</taxon>
        <taxon>Corynebacteriaceae</taxon>
        <taxon>Corynebacterium</taxon>
    </lineage>
</organism>